<comment type="similarity">
    <text evidence="2 7">Belongs to the methyltransferase superfamily. L-isoaspartyl/D-aspartyl protein methyltransferase family.</text>
</comment>
<protein>
    <recommendedName>
        <fullName evidence="7">Protein-L-isoaspartate O-methyltransferase</fullName>
        <ecNumber evidence="7">2.1.1.77</ecNumber>
    </recommendedName>
    <alternativeName>
        <fullName evidence="7">L-isoaspartyl protein carboxyl methyltransferase</fullName>
    </alternativeName>
    <alternativeName>
        <fullName evidence="7">Protein L-isoaspartyl methyltransferase</fullName>
    </alternativeName>
    <alternativeName>
        <fullName evidence="7">Protein-beta-aspartate methyltransferase</fullName>
        <shortName evidence="7">PIMT</shortName>
    </alternativeName>
</protein>
<dbReference type="PANTHER" id="PTHR11579:SF0">
    <property type="entry name" value="PROTEIN-L-ISOASPARTATE(D-ASPARTATE) O-METHYLTRANSFERASE"/>
    <property type="match status" value="1"/>
</dbReference>
<evidence type="ECO:0000256" key="2">
    <source>
        <dbReference type="ARBA" id="ARBA00005369"/>
    </source>
</evidence>
<sequence>MNAQHDRLVQLVEEEVRSTAAYLGIERLRPEVLEALRAVPRELFVPEIKRGLAYADHPLPIGCGQTISQPYIVAVMSDLLGVEAGGRVLELGTGSGYQAAILAAMGVEVYSLEIIPELAERASATLEELGYGERVHIRVGDGWNGWPEAAPFEGIIVTAAAPGIPRPLADQLAPCGRLLIPVGEARGIQQLQLQTRMPDGGLSGCTLLPVRFVPVTGDLGQTLEPGR</sequence>
<dbReference type="NCBIfam" id="TIGR00080">
    <property type="entry name" value="pimt"/>
    <property type="match status" value="1"/>
</dbReference>
<keyword evidence="5 7" id="KW-0808">Transferase</keyword>
<organism evidence="8 9">
    <name type="scientific">Imhoffiella purpurea</name>
    <dbReference type="NCBI Taxonomy" id="1249627"/>
    <lineage>
        <taxon>Bacteria</taxon>
        <taxon>Pseudomonadati</taxon>
        <taxon>Pseudomonadota</taxon>
        <taxon>Gammaproteobacteria</taxon>
        <taxon>Chromatiales</taxon>
        <taxon>Chromatiaceae</taxon>
        <taxon>Imhoffiella</taxon>
    </lineage>
</organism>
<keyword evidence="3 7" id="KW-0963">Cytoplasm</keyword>
<proteinExistence type="inferred from homology"/>
<dbReference type="FunFam" id="3.40.50.150:FF:000010">
    <property type="entry name" value="Protein-L-isoaspartate O-methyltransferase"/>
    <property type="match status" value="1"/>
</dbReference>
<dbReference type="HAMAP" id="MF_00090">
    <property type="entry name" value="PIMT"/>
    <property type="match status" value="1"/>
</dbReference>
<feature type="active site" evidence="7">
    <location>
        <position position="68"/>
    </location>
</feature>
<reference evidence="8 9" key="1">
    <citation type="submission" date="2012-11" db="EMBL/GenBank/DDBJ databases">
        <title>Genome assembly of Thiorhodococcus sp. AK35.</title>
        <authorList>
            <person name="Nupur N."/>
            <person name="Khatri I."/>
            <person name="Subramanian S."/>
            <person name="Pinnaka A."/>
        </authorList>
    </citation>
    <scope>NUCLEOTIDE SEQUENCE [LARGE SCALE GENOMIC DNA]</scope>
    <source>
        <strain evidence="8 9">AK35</strain>
    </source>
</reference>
<comment type="function">
    <text evidence="7">Catalyzes the methyl esterification of L-isoaspartyl residues in peptides and proteins that result from spontaneous decomposition of normal L-aspartyl and L-asparaginyl residues. It plays a role in the repair and/or degradation of damaged proteins.</text>
</comment>
<dbReference type="InterPro" id="IPR000682">
    <property type="entry name" value="PCMT"/>
</dbReference>
<dbReference type="Pfam" id="PF01135">
    <property type="entry name" value="PCMT"/>
    <property type="match status" value="1"/>
</dbReference>
<evidence type="ECO:0000256" key="5">
    <source>
        <dbReference type="ARBA" id="ARBA00022679"/>
    </source>
</evidence>
<dbReference type="RefSeq" id="WP_043757277.1">
    <property type="nucleotide sequence ID" value="NZ_AONC01000071.1"/>
</dbReference>
<evidence type="ECO:0000256" key="1">
    <source>
        <dbReference type="ARBA" id="ARBA00004496"/>
    </source>
</evidence>
<dbReference type="GO" id="GO:0030091">
    <property type="term" value="P:protein repair"/>
    <property type="evidence" value="ECO:0007669"/>
    <property type="project" value="UniProtKB-UniRule"/>
</dbReference>
<keyword evidence="9" id="KW-1185">Reference proteome</keyword>
<evidence type="ECO:0000313" key="8">
    <source>
        <dbReference type="EMBL" id="EXJ13396.1"/>
    </source>
</evidence>
<dbReference type="EMBL" id="AONC01000071">
    <property type="protein sequence ID" value="EXJ13396.1"/>
    <property type="molecule type" value="Genomic_DNA"/>
</dbReference>
<dbReference type="Proteomes" id="UP000019460">
    <property type="component" value="Unassembled WGS sequence"/>
</dbReference>
<dbReference type="SUPFAM" id="SSF53335">
    <property type="entry name" value="S-adenosyl-L-methionine-dependent methyltransferases"/>
    <property type="match status" value="1"/>
</dbReference>
<evidence type="ECO:0000256" key="3">
    <source>
        <dbReference type="ARBA" id="ARBA00022490"/>
    </source>
</evidence>
<evidence type="ECO:0000256" key="6">
    <source>
        <dbReference type="ARBA" id="ARBA00022691"/>
    </source>
</evidence>
<comment type="caution">
    <text evidence="8">The sequence shown here is derived from an EMBL/GenBank/DDBJ whole genome shotgun (WGS) entry which is preliminary data.</text>
</comment>
<dbReference type="OrthoDB" id="9810066at2"/>
<dbReference type="GO" id="GO:0032259">
    <property type="term" value="P:methylation"/>
    <property type="evidence" value="ECO:0007669"/>
    <property type="project" value="UniProtKB-KW"/>
</dbReference>
<comment type="subcellular location">
    <subcellularLocation>
        <location evidence="1 7">Cytoplasm</location>
    </subcellularLocation>
</comment>
<dbReference type="AlphaFoldDB" id="W9V961"/>
<keyword evidence="4 7" id="KW-0489">Methyltransferase</keyword>
<dbReference type="PROSITE" id="PS01279">
    <property type="entry name" value="PCMT"/>
    <property type="match status" value="1"/>
</dbReference>
<dbReference type="CDD" id="cd02440">
    <property type="entry name" value="AdoMet_MTases"/>
    <property type="match status" value="1"/>
</dbReference>
<dbReference type="GO" id="GO:0005737">
    <property type="term" value="C:cytoplasm"/>
    <property type="evidence" value="ECO:0007669"/>
    <property type="project" value="UniProtKB-SubCell"/>
</dbReference>
<accession>W9V961</accession>
<keyword evidence="6 7" id="KW-0949">S-adenosyl-L-methionine</keyword>
<dbReference type="Gene3D" id="3.40.50.150">
    <property type="entry name" value="Vaccinia Virus protein VP39"/>
    <property type="match status" value="1"/>
</dbReference>
<dbReference type="GO" id="GO:0004719">
    <property type="term" value="F:protein-L-isoaspartate (D-aspartate) O-methyltransferase activity"/>
    <property type="evidence" value="ECO:0007669"/>
    <property type="project" value="UniProtKB-UniRule"/>
</dbReference>
<name>W9V961_9GAMM</name>
<evidence type="ECO:0000313" key="9">
    <source>
        <dbReference type="Proteomes" id="UP000019460"/>
    </source>
</evidence>
<dbReference type="EC" id="2.1.1.77" evidence="7"/>
<dbReference type="InterPro" id="IPR029063">
    <property type="entry name" value="SAM-dependent_MTases_sf"/>
</dbReference>
<comment type="catalytic activity">
    <reaction evidence="7">
        <text>[protein]-L-isoaspartate + S-adenosyl-L-methionine = [protein]-L-isoaspartate alpha-methyl ester + S-adenosyl-L-homocysteine</text>
        <dbReference type="Rhea" id="RHEA:12705"/>
        <dbReference type="Rhea" id="RHEA-COMP:12143"/>
        <dbReference type="Rhea" id="RHEA-COMP:12144"/>
        <dbReference type="ChEBI" id="CHEBI:57856"/>
        <dbReference type="ChEBI" id="CHEBI:59789"/>
        <dbReference type="ChEBI" id="CHEBI:90596"/>
        <dbReference type="ChEBI" id="CHEBI:90598"/>
        <dbReference type="EC" id="2.1.1.77"/>
    </reaction>
</comment>
<dbReference type="NCBIfam" id="NF001453">
    <property type="entry name" value="PRK00312.1"/>
    <property type="match status" value="1"/>
</dbReference>
<dbReference type="STRING" id="1249627.D779_3792"/>
<evidence type="ECO:0000256" key="7">
    <source>
        <dbReference type="HAMAP-Rule" id="MF_00090"/>
    </source>
</evidence>
<dbReference type="eggNOG" id="COG2518">
    <property type="taxonomic scope" value="Bacteria"/>
</dbReference>
<dbReference type="PANTHER" id="PTHR11579">
    <property type="entry name" value="PROTEIN-L-ISOASPARTATE O-METHYLTRANSFERASE"/>
    <property type="match status" value="1"/>
</dbReference>
<gene>
    <name evidence="7" type="primary">pcm</name>
    <name evidence="8" type="ORF">D779_3792</name>
</gene>
<evidence type="ECO:0000256" key="4">
    <source>
        <dbReference type="ARBA" id="ARBA00022603"/>
    </source>
</evidence>
<dbReference type="PATRIC" id="fig|1249627.3.peg.3869"/>